<dbReference type="GeneID" id="42982243"/>
<evidence type="ECO:0000313" key="4">
    <source>
        <dbReference type="Proteomes" id="UP000078582"/>
    </source>
</evidence>
<evidence type="ECO:0000259" key="1">
    <source>
        <dbReference type="Pfam" id="PF09922"/>
    </source>
</evidence>
<sequence length="245" mass="27818">MQRGSWRLFMIIEASLLIVLGWQIFSNPPQLIFMVLGILSLRLAIKQRHKRFLTSFFWLFGSLAIIITIFTNPTIWVMLLIGLLFTVIKGHDLKVGDLKRAWVPWARKQFVAVETTEPTPKNGKRIRHPWFGNQTIGRDVFEWDDINLCIAIGDTIIDLGNTLLPKADSVIIVRKGIGRTRILVPVGTAVMLDHTAMIGNVNFAGKAYHVGNDELTFYSDDYDTNERRVKILTNVLAGDLEVLFV</sequence>
<dbReference type="InterPro" id="IPR047793">
    <property type="entry name" value="LiaF_C"/>
</dbReference>
<evidence type="ECO:0008006" key="5">
    <source>
        <dbReference type="Google" id="ProtNLM"/>
    </source>
</evidence>
<proteinExistence type="predicted"/>
<organism evidence="3 4">
    <name type="scientific">Loigolactobacillus backii</name>
    <dbReference type="NCBI Taxonomy" id="375175"/>
    <lineage>
        <taxon>Bacteria</taxon>
        <taxon>Bacillati</taxon>
        <taxon>Bacillota</taxon>
        <taxon>Bacilli</taxon>
        <taxon>Lactobacillales</taxon>
        <taxon>Lactobacillaceae</taxon>
        <taxon>Loigolactobacillus</taxon>
    </lineage>
</organism>
<dbReference type="STRING" id="375175.AYR53_08240"/>
<reference evidence="3 4" key="1">
    <citation type="submission" date="2016-03" db="EMBL/GenBank/DDBJ databases">
        <title>Pediococcus and Lactobacillus from brewery environment - whole genome sequencing and assembly.</title>
        <authorList>
            <person name="Behr J."/>
            <person name="Geissler A.J."/>
            <person name="Vogel R.F."/>
        </authorList>
    </citation>
    <scope>NUCLEOTIDE SEQUENCE [LARGE SCALE GENOMIC DNA]</scope>
    <source>
        <strain evidence="3 4">TMW 1.1989</strain>
    </source>
</reference>
<dbReference type="KEGG" id="lbt:AYR52_03125"/>
<dbReference type="GO" id="GO:0016020">
    <property type="term" value="C:membrane"/>
    <property type="evidence" value="ECO:0007669"/>
    <property type="project" value="InterPro"/>
</dbReference>
<dbReference type="Pfam" id="PF09922">
    <property type="entry name" value="LiaF-like_C"/>
    <property type="match status" value="1"/>
</dbReference>
<dbReference type="EMBL" id="CP014873">
    <property type="protein sequence ID" value="ANK62739.1"/>
    <property type="molecule type" value="Genomic_DNA"/>
</dbReference>
<dbReference type="Pfam" id="PF24661">
    <property type="entry name" value="DUF7649"/>
    <property type="match status" value="1"/>
</dbReference>
<accession>A0A192H1Q3</accession>
<protein>
    <recommendedName>
        <fullName evidence="5">Cell wall-active antibiotics response LiaF-like C-terminal domain-containing protein</fullName>
    </recommendedName>
</protein>
<dbReference type="InterPro" id="IPR056066">
    <property type="entry name" value="DUF7649"/>
</dbReference>
<evidence type="ECO:0000313" key="3">
    <source>
        <dbReference type="EMBL" id="ANK62739.1"/>
    </source>
</evidence>
<gene>
    <name evidence="3" type="ORF">AYR53_08240</name>
</gene>
<dbReference type="RefSeq" id="WP_068223721.1">
    <property type="nucleotide sequence ID" value="NZ_CP014623.1"/>
</dbReference>
<dbReference type="InterPro" id="IPR016975">
    <property type="entry name" value="Cell_wall_LiaF"/>
</dbReference>
<dbReference type="OrthoDB" id="2351415at2"/>
<dbReference type="AlphaFoldDB" id="A0A192H1Q3"/>
<dbReference type="Proteomes" id="UP000078582">
    <property type="component" value="Chromosome"/>
</dbReference>
<feature type="domain" description="Cell wall-active antibiotics response LiaF-like C-terminal" evidence="1">
    <location>
        <begin position="130"/>
        <end position="242"/>
    </location>
</feature>
<feature type="domain" description="DUF7649" evidence="2">
    <location>
        <begin position="5"/>
        <end position="89"/>
    </location>
</feature>
<dbReference type="PIRSF" id="PIRSF031509">
    <property type="entry name" value="Cell_wall_LiaF/YvqF"/>
    <property type="match status" value="1"/>
</dbReference>
<evidence type="ECO:0000259" key="2">
    <source>
        <dbReference type="Pfam" id="PF24661"/>
    </source>
</evidence>
<keyword evidence="4" id="KW-1185">Reference proteome</keyword>
<dbReference type="InterPro" id="IPR024425">
    <property type="entry name" value="LiaF-like_C"/>
</dbReference>
<name>A0A192H1Q3_9LACO</name>
<dbReference type="NCBIfam" id="NF040535">
    <property type="entry name" value="LiaF_C_term"/>
    <property type="match status" value="1"/>
</dbReference>